<dbReference type="SUPFAM" id="SSF55961">
    <property type="entry name" value="Bet v1-like"/>
    <property type="match status" value="1"/>
</dbReference>
<organism evidence="1 2">
    <name type="scientific">Limnoglobus roseus</name>
    <dbReference type="NCBI Taxonomy" id="2598579"/>
    <lineage>
        <taxon>Bacteria</taxon>
        <taxon>Pseudomonadati</taxon>
        <taxon>Planctomycetota</taxon>
        <taxon>Planctomycetia</taxon>
        <taxon>Gemmatales</taxon>
        <taxon>Gemmataceae</taxon>
        <taxon>Limnoglobus</taxon>
    </lineage>
</organism>
<dbReference type="RefSeq" id="WP_149109010.1">
    <property type="nucleotide sequence ID" value="NZ_CP042425.1"/>
</dbReference>
<evidence type="ECO:0008006" key="3">
    <source>
        <dbReference type="Google" id="ProtNLM"/>
    </source>
</evidence>
<dbReference type="EMBL" id="CP042425">
    <property type="protein sequence ID" value="QEL14094.1"/>
    <property type="molecule type" value="Genomic_DNA"/>
</dbReference>
<evidence type="ECO:0000313" key="1">
    <source>
        <dbReference type="EMBL" id="QEL14094.1"/>
    </source>
</evidence>
<name>A0A5C1AAF4_9BACT</name>
<dbReference type="InterPro" id="IPR023393">
    <property type="entry name" value="START-like_dom_sf"/>
</dbReference>
<accession>A0A5C1AAF4</accession>
<dbReference type="Proteomes" id="UP000324974">
    <property type="component" value="Chromosome"/>
</dbReference>
<reference evidence="2" key="1">
    <citation type="submission" date="2019-08" db="EMBL/GenBank/DDBJ databases">
        <title>Limnoglobus roseus gen. nov., sp. nov., a novel freshwater planctomycete with a giant genome from the family Gemmataceae.</title>
        <authorList>
            <person name="Kulichevskaya I.S."/>
            <person name="Naumoff D.G."/>
            <person name="Miroshnikov K."/>
            <person name="Ivanova A."/>
            <person name="Philippov D.A."/>
            <person name="Hakobyan A."/>
            <person name="Rijpstra I.C."/>
            <person name="Sinninghe Damste J.S."/>
            <person name="Liesack W."/>
            <person name="Dedysh S.N."/>
        </authorList>
    </citation>
    <scope>NUCLEOTIDE SEQUENCE [LARGE SCALE GENOMIC DNA]</scope>
    <source>
        <strain evidence="2">PX52</strain>
    </source>
</reference>
<gene>
    <name evidence="1" type="ORF">PX52LOC_00958</name>
</gene>
<dbReference type="AlphaFoldDB" id="A0A5C1AAF4"/>
<protein>
    <recommendedName>
        <fullName evidence="3">Polyketide cyclase</fullName>
    </recommendedName>
</protein>
<dbReference type="Gene3D" id="3.30.530.20">
    <property type="match status" value="1"/>
</dbReference>
<dbReference type="KEGG" id="lrs:PX52LOC_00958"/>
<keyword evidence="2" id="KW-1185">Reference proteome</keyword>
<proteinExistence type="predicted"/>
<evidence type="ECO:0000313" key="2">
    <source>
        <dbReference type="Proteomes" id="UP000324974"/>
    </source>
</evidence>
<sequence length="138" mass="15308">MWQHTLVTTTDVPAPWLEAVVKDIWNWSVWQADGEAPVLPRSPVRLVQEQSSGRYTVVTAGRFAEMTTTYEFEPTPAGTRVRVAVEIGGLTGFLFAPVAYRRGQGLSSHVRRLVARARAVAGWSDESRSPNTPSVREN</sequence>